<evidence type="ECO:0000259" key="10">
    <source>
        <dbReference type="PROSITE" id="PS50866"/>
    </source>
</evidence>
<comment type="subcellular location">
    <subcellularLocation>
        <location evidence="1">Endoplasmic reticulum membrane</location>
        <topology evidence="1">Single-pass type I membrane protein</topology>
    </subcellularLocation>
    <subcellularLocation>
        <location evidence="8">Membrane</location>
        <topology evidence="8">Single-pass type I membrane protein</topology>
    </subcellularLocation>
</comment>
<dbReference type="AlphaFoldDB" id="A0A3P8Y8A3"/>
<dbReference type="InParanoid" id="A0A3P8Y8A3"/>
<evidence type="ECO:0000256" key="6">
    <source>
        <dbReference type="ARBA" id="ARBA00022989"/>
    </source>
</evidence>
<evidence type="ECO:0000256" key="8">
    <source>
        <dbReference type="RuleBase" id="RU003827"/>
    </source>
</evidence>
<feature type="transmembrane region" description="Helical" evidence="9">
    <location>
        <begin position="6"/>
        <end position="24"/>
    </location>
</feature>
<evidence type="ECO:0000313" key="12">
    <source>
        <dbReference type="Proteomes" id="UP000265140"/>
    </source>
</evidence>
<evidence type="ECO:0000256" key="1">
    <source>
        <dbReference type="ARBA" id="ARBA00004115"/>
    </source>
</evidence>
<name>A0A3P8Y8A3_ESOLU</name>
<keyword evidence="7 9" id="KW-0472">Membrane</keyword>
<evidence type="ECO:0000256" key="2">
    <source>
        <dbReference type="ARBA" id="ARBA00007104"/>
    </source>
</evidence>
<dbReference type="Pfam" id="PF01105">
    <property type="entry name" value="EMP24_GP25L"/>
    <property type="match status" value="1"/>
</dbReference>
<reference evidence="11" key="2">
    <citation type="submission" date="2020-02" db="EMBL/GenBank/DDBJ databases">
        <title>Esox lucius (northern pike) genome, fEsoLuc1, primary haplotype.</title>
        <authorList>
            <person name="Myers G."/>
            <person name="Karagic N."/>
            <person name="Meyer A."/>
            <person name="Pippel M."/>
            <person name="Reichard M."/>
            <person name="Winkler S."/>
            <person name="Tracey A."/>
            <person name="Sims Y."/>
            <person name="Howe K."/>
            <person name="Rhie A."/>
            <person name="Formenti G."/>
            <person name="Durbin R."/>
            <person name="Fedrigo O."/>
            <person name="Jarvis E.D."/>
        </authorList>
    </citation>
    <scope>NUCLEOTIDE SEQUENCE [LARGE SCALE GENOMIC DNA]</scope>
</reference>
<sequence>MNLRIIGLWMLCYLALTAAMYFDLGEQEEKCLIEDIPGDMLVTGYFLMEHWDGKNNFNSPHLGLTITVRDPNHDIIMKKRYGKFGKFTFTSHASGTHWLCMQSNSTRFSVFADARLRIHFDVQMGEHSIDPSAERHKHTVQNIEYSLEHLRDQIIYITRQQDFQREREETFRQISEETNGKVLWWAVVQTSILLSVGFWQIKRLKDFLIAKKLV</sequence>
<dbReference type="Proteomes" id="UP000265140">
    <property type="component" value="Chromosome 4"/>
</dbReference>
<dbReference type="PROSITE" id="PS50866">
    <property type="entry name" value="GOLD"/>
    <property type="match status" value="1"/>
</dbReference>
<keyword evidence="12" id="KW-1185">Reference proteome</keyword>
<evidence type="ECO:0000313" key="11">
    <source>
        <dbReference type="Ensembl" id="ENSELUP00000012837.2"/>
    </source>
</evidence>
<dbReference type="InterPro" id="IPR009038">
    <property type="entry name" value="GOLD_dom"/>
</dbReference>
<dbReference type="GO" id="GO:0005789">
    <property type="term" value="C:endoplasmic reticulum membrane"/>
    <property type="evidence" value="ECO:0007669"/>
    <property type="project" value="UniProtKB-SubCell"/>
</dbReference>
<keyword evidence="6 9" id="KW-1133">Transmembrane helix</keyword>
<evidence type="ECO:0000256" key="5">
    <source>
        <dbReference type="ARBA" id="ARBA00022824"/>
    </source>
</evidence>
<dbReference type="OMA" id="HYLCFQT"/>
<dbReference type="Ensembl" id="ENSELUT00000021334.3">
    <property type="protein sequence ID" value="ENSELUP00000012837.2"/>
    <property type="gene ID" value="ENSELUG00000013013.3"/>
</dbReference>
<reference evidence="11" key="3">
    <citation type="submission" date="2025-08" db="UniProtKB">
        <authorList>
            <consortium name="Ensembl"/>
        </authorList>
    </citation>
    <scope>IDENTIFICATION</scope>
</reference>
<dbReference type="Bgee" id="ENSELUG00000013013">
    <property type="expression patterns" value="Expressed in liver and 3 other cell types or tissues"/>
</dbReference>
<dbReference type="GeneTree" id="ENSGT00940000160999"/>
<dbReference type="OrthoDB" id="3427at2759"/>
<accession>A0A3P8Y8A3</accession>
<evidence type="ECO:0000256" key="3">
    <source>
        <dbReference type="ARBA" id="ARBA00022692"/>
    </source>
</evidence>
<protein>
    <recommendedName>
        <fullName evidence="10">GOLD domain-containing protein</fullName>
    </recommendedName>
</protein>
<keyword evidence="4" id="KW-0732">Signal</keyword>
<dbReference type="InterPro" id="IPR015720">
    <property type="entry name" value="Emp24-like"/>
</dbReference>
<evidence type="ECO:0000256" key="4">
    <source>
        <dbReference type="ARBA" id="ARBA00022729"/>
    </source>
</evidence>
<dbReference type="RefSeq" id="XP_010897075.2">
    <property type="nucleotide sequence ID" value="XM_010898773.3"/>
</dbReference>
<organism evidence="11 12">
    <name type="scientific">Esox lucius</name>
    <name type="common">Northern pike</name>
    <dbReference type="NCBI Taxonomy" id="8010"/>
    <lineage>
        <taxon>Eukaryota</taxon>
        <taxon>Metazoa</taxon>
        <taxon>Chordata</taxon>
        <taxon>Craniata</taxon>
        <taxon>Vertebrata</taxon>
        <taxon>Euteleostomi</taxon>
        <taxon>Actinopterygii</taxon>
        <taxon>Neopterygii</taxon>
        <taxon>Teleostei</taxon>
        <taxon>Protacanthopterygii</taxon>
        <taxon>Esociformes</taxon>
        <taxon>Esocidae</taxon>
        <taxon>Esox</taxon>
    </lineage>
</organism>
<reference evidence="11" key="4">
    <citation type="submission" date="2025-09" db="UniProtKB">
        <authorList>
            <consortium name="Ensembl"/>
        </authorList>
    </citation>
    <scope>IDENTIFICATION</scope>
</reference>
<keyword evidence="5" id="KW-0256">Endoplasmic reticulum</keyword>
<dbReference type="PANTHER" id="PTHR22811">
    <property type="entry name" value="TRANSMEMBRANE EMP24 DOMAIN-CONTAINING PROTEIN"/>
    <property type="match status" value="1"/>
</dbReference>
<evidence type="ECO:0000256" key="9">
    <source>
        <dbReference type="SAM" id="Phobius"/>
    </source>
</evidence>
<evidence type="ECO:0000256" key="7">
    <source>
        <dbReference type="ARBA" id="ARBA00023136"/>
    </source>
</evidence>
<dbReference type="FunCoup" id="A0A3P8Y8A3">
    <property type="interactions" value="86"/>
</dbReference>
<comment type="similarity">
    <text evidence="2 8">Belongs to the EMP24/GP25L family.</text>
</comment>
<keyword evidence="3 8" id="KW-0812">Transmembrane</keyword>
<dbReference type="KEGG" id="els:105026942"/>
<dbReference type="SMART" id="SM01190">
    <property type="entry name" value="EMP24_GP25L"/>
    <property type="match status" value="1"/>
</dbReference>
<dbReference type="GeneID" id="105026942"/>
<reference evidence="12" key="1">
    <citation type="journal article" date="2014" name="PLoS ONE">
        <title>The genome and linkage map of the northern pike (Esox lucius): conserved synteny revealed between the salmonid sister group and the Neoteleostei.</title>
        <authorList>
            <person name="Rondeau E.B."/>
            <person name="Minkley D.R."/>
            <person name="Leong J.S."/>
            <person name="Messmer A.M."/>
            <person name="Jantzen J.R."/>
            <person name="von Schalburg K.R."/>
            <person name="Lemon C."/>
            <person name="Bird N.H."/>
            <person name="Koop B.F."/>
        </authorList>
    </citation>
    <scope>NUCLEOTIDE SEQUENCE</scope>
</reference>
<feature type="domain" description="GOLD" evidence="10">
    <location>
        <begin position="29"/>
        <end position="124"/>
    </location>
</feature>
<proteinExistence type="inferred from homology"/>
<dbReference type="STRING" id="8010.ENSELUP00000012837"/>